<dbReference type="PANTHER" id="PTHR23427:SF2">
    <property type="entry name" value="SURFEIT LOCUS PROTEIN 1"/>
    <property type="match status" value="1"/>
</dbReference>
<dbReference type="Pfam" id="PF02104">
    <property type="entry name" value="SURF1"/>
    <property type="match status" value="1"/>
</dbReference>
<dbReference type="PANTHER" id="PTHR23427">
    <property type="entry name" value="SURFEIT LOCUS PROTEIN"/>
    <property type="match status" value="1"/>
</dbReference>
<protein>
    <recommendedName>
        <fullName evidence="6">SURF1-like protein</fullName>
    </recommendedName>
</protein>
<dbReference type="EMBL" id="JACSQK010000007">
    <property type="protein sequence ID" value="MBD7961827.1"/>
    <property type="molecule type" value="Genomic_DNA"/>
</dbReference>
<evidence type="ECO:0000256" key="6">
    <source>
        <dbReference type="RuleBase" id="RU363076"/>
    </source>
</evidence>
<dbReference type="CDD" id="cd06662">
    <property type="entry name" value="SURF1"/>
    <property type="match status" value="1"/>
</dbReference>
<organism evidence="7 8">
    <name type="scientific">Comamonas avium</name>
    <dbReference type="NCBI Taxonomy" id="2762231"/>
    <lineage>
        <taxon>Bacteria</taxon>
        <taxon>Pseudomonadati</taxon>
        <taxon>Pseudomonadota</taxon>
        <taxon>Betaproteobacteria</taxon>
        <taxon>Burkholderiales</taxon>
        <taxon>Comamonadaceae</taxon>
        <taxon>Comamonas</taxon>
    </lineage>
</organism>
<accession>A0ABR8SEA3</accession>
<evidence type="ECO:0000313" key="7">
    <source>
        <dbReference type="EMBL" id="MBD7961827.1"/>
    </source>
</evidence>
<dbReference type="RefSeq" id="WP_191724233.1">
    <property type="nucleotide sequence ID" value="NZ_JACSQK010000007.1"/>
</dbReference>
<evidence type="ECO:0000256" key="3">
    <source>
        <dbReference type="ARBA" id="ARBA00022692"/>
    </source>
</evidence>
<feature type="transmembrane region" description="Helical" evidence="6">
    <location>
        <begin position="15"/>
        <end position="37"/>
    </location>
</feature>
<proteinExistence type="inferred from homology"/>
<keyword evidence="5 6" id="KW-0472">Membrane</keyword>
<dbReference type="InterPro" id="IPR045214">
    <property type="entry name" value="Surf1/Surf4"/>
</dbReference>
<comment type="caution">
    <text evidence="7">The sequence shown here is derived from an EMBL/GenBank/DDBJ whole genome shotgun (WGS) entry which is preliminary data.</text>
</comment>
<feature type="transmembrane region" description="Helical" evidence="6">
    <location>
        <begin position="227"/>
        <end position="248"/>
    </location>
</feature>
<sequence length="261" mass="28804">MVDTPRARERSRSTFVKAVLAIAGIALFFAFISLGTWQVQRRAWKLDLIERVNERVHSQPVAVPAQALWPQLTPDTHEYLAVQAQGQWMEGRSVLTQAVTELGAGFWLLTPLQQADGTQLLVNRGFIPAQERKAVTERIAAASPDAAGDTVTVTGLLRLSEPKGGFMRENAPSEDRWHSRDVQAIAQAKGLDRVAPFFVDQGVPGQPVAATWPRAGLTVIQFTNTHAVYALTWYGLALMVLGAAWLVVRHEKRKQARHAEA</sequence>
<reference evidence="7 8" key="1">
    <citation type="submission" date="2020-08" db="EMBL/GenBank/DDBJ databases">
        <title>A Genomic Blueprint of the Chicken Gut Microbiome.</title>
        <authorList>
            <person name="Gilroy R."/>
            <person name="Ravi A."/>
            <person name="Getino M."/>
            <person name="Pursley I."/>
            <person name="Horton D.L."/>
            <person name="Alikhan N.-F."/>
            <person name="Baker D."/>
            <person name="Gharbi K."/>
            <person name="Hall N."/>
            <person name="Watson M."/>
            <person name="Adriaenssens E.M."/>
            <person name="Foster-Nyarko E."/>
            <person name="Jarju S."/>
            <person name="Secka A."/>
            <person name="Antonio M."/>
            <person name="Oren A."/>
            <person name="Chaudhuri R."/>
            <person name="La Ragione R.M."/>
            <person name="Hildebrand F."/>
            <person name="Pallen M.J."/>
        </authorList>
    </citation>
    <scope>NUCLEOTIDE SEQUENCE [LARGE SCALE GENOMIC DNA]</scope>
    <source>
        <strain evidence="7 8">Sa2CVA6</strain>
    </source>
</reference>
<evidence type="ECO:0000313" key="8">
    <source>
        <dbReference type="Proteomes" id="UP000634919"/>
    </source>
</evidence>
<keyword evidence="3 6" id="KW-0812">Transmembrane</keyword>
<dbReference type="InterPro" id="IPR002994">
    <property type="entry name" value="Surf1/Shy1"/>
</dbReference>
<dbReference type="Proteomes" id="UP000634919">
    <property type="component" value="Unassembled WGS sequence"/>
</dbReference>
<evidence type="ECO:0000256" key="5">
    <source>
        <dbReference type="ARBA" id="ARBA00023136"/>
    </source>
</evidence>
<dbReference type="PROSITE" id="PS50895">
    <property type="entry name" value="SURF1"/>
    <property type="match status" value="1"/>
</dbReference>
<keyword evidence="6" id="KW-1003">Cell membrane</keyword>
<keyword evidence="4 6" id="KW-1133">Transmembrane helix</keyword>
<comment type="subcellular location">
    <subcellularLocation>
        <location evidence="6">Cell membrane</location>
        <topology evidence="6">Multi-pass membrane protein</topology>
    </subcellularLocation>
    <subcellularLocation>
        <location evidence="1">Membrane</location>
    </subcellularLocation>
</comment>
<name>A0ABR8SEA3_9BURK</name>
<comment type="similarity">
    <text evidence="2 6">Belongs to the SURF1 family.</text>
</comment>
<evidence type="ECO:0000256" key="4">
    <source>
        <dbReference type="ARBA" id="ARBA00022989"/>
    </source>
</evidence>
<evidence type="ECO:0000256" key="2">
    <source>
        <dbReference type="ARBA" id="ARBA00007165"/>
    </source>
</evidence>
<keyword evidence="8" id="KW-1185">Reference proteome</keyword>
<evidence type="ECO:0000256" key="1">
    <source>
        <dbReference type="ARBA" id="ARBA00004370"/>
    </source>
</evidence>
<gene>
    <name evidence="7" type="ORF">H9646_15245</name>
</gene>